<evidence type="ECO:0000313" key="2">
    <source>
        <dbReference type="EMBL" id="MBO1864959.1"/>
    </source>
</evidence>
<reference evidence="2" key="1">
    <citation type="submission" date="2021-03" db="EMBL/GenBank/DDBJ databases">
        <title>Whole Genome Sequence of Bradyrhizobium sp. Strain 144S4.</title>
        <authorList>
            <person name="Bromfield E.S.P."/>
            <person name="Cloutier S."/>
        </authorList>
    </citation>
    <scope>NUCLEOTIDE SEQUENCE [LARGE SCALE GENOMIC DNA]</scope>
    <source>
        <strain evidence="2">144S4</strain>
    </source>
</reference>
<reference evidence="3 4" key="2">
    <citation type="journal article" date="2022" name="Int. J. Syst. Evol. Microbiol.">
        <title>Strains of Bradyrhizobium barranii sp. nov. associated with legumes native to Canada are symbionts of soybeans and belong to different subspecies (subsp. barranii subsp. nov. and subsp. apii subsp. nov.) and symbiovars (sv. glycinearum and sv. septentrionale).</title>
        <authorList>
            <person name="Bromfield E.S.P."/>
            <person name="Cloutier S."/>
            <person name="Wasai-Hara S."/>
            <person name="Minamisawa K."/>
        </authorList>
    </citation>
    <scope>NUCLEOTIDE SEQUENCE [LARGE SCALE GENOMIC DNA]</scope>
    <source>
        <strain evidence="3 4">144S4</strain>
    </source>
</reference>
<sequence length="162" mass="17405">MADVVTTALAGMGPAGAAIAVLMTVVTALVGAIVYLFKQNTKLHIERRAESLAVIKLIESNNTALTKVADSTDERNRVTQELAEAIKAQAQAFEMVNQRIEFYHDGNIEKLKDLATAFASHADAVRVNTAMVAEARNASQAAVTGISDVRVKLEVLAARRTR</sequence>
<dbReference type="RefSeq" id="WP_208086924.1">
    <property type="nucleotide sequence ID" value="NZ_CP086136.1"/>
</dbReference>
<protein>
    <submittedName>
        <fullName evidence="2">Uncharacterized protein</fullName>
    </submittedName>
</protein>
<dbReference type="EMBL" id="JAGEMI010000001">
    <property type="protein sequence ID" value="MBO1864959.1"/>
    <property type="molecule type" value="Genomic_DNA"/>
</dbReference>
<keyword evidence="1" id="KW-0472">Membrane</keyword>
<accession>A0A939M8C5</accession>
<evidence type="ECO:0000313" key="3">
    <source>
        <dbReference type="EMBL" id="UEM08592.1"/>
    </source>
</evidence>
<feature type="transmembrane region" description="Helical" evidence="1">
    <location>
        <begin position="15"/>
        <end position="37"/>
    </location>
</feature>
<gene>
    <name evidence="3" type="ORF">J4G43_027940</name>
    <name evidence="2" type="ORF">J4G43_29930</name>
</gene>
<name>A0A939M8C5_9BRAD</name>
<dbReference type="AlphaFoldDB" id="A0A939M8C5"/>
<evidence type="ECO:0000256" key="1">
    <source>
        <dbReference type="SAM" id="Phobius"/>
    </source>
</evidence>
<dbReference type="KEGG" id="bban:J4G43_027940"/>
<organism evidence="2">
    <name type="scientific">Bradyrhizobium barranii subsp. barranii</name>
    <dbReference type="NCBI Taxonomy" id="2823807"/>
    <lineage>
        <taxon>Bacteria</taxon>
        <taxon>Pseudomonadati</taxon>
        <taxon>Pseudomonadota</taxon>
        <taxon>Alphaproteobacteria</taxon>
        <taxon>Hyphomicrobiales</taxon>
        <taxon>Nitrobacteraceae</taxon>
        <taxon>Bradyrhizobium</taxon>
        <taxon>Bradyrhizobium barranii</taxon>
    </lineage>
</organism>
<keyword evidence="1" id="KW-0812">Transmembrane</keyword>
<evidence type="ECO:0000313" key="4">
    <source>
        <dbReference type="Proteomes" id="UP000664702"/>
    </source>
</evidence>
<dbReference type="Proteomes" id="UP000664702">
    <property type="component" value="Chromosome"/>
</dbReference>
<dbReference type="EMBL" id="CP086136">
    <property type="protein sequence ID" value="UEM08592.1"/>
    <property type="molecule type" value="Genomic_DNA"/>
</dbReference>
<keyword evidence="1" id="KW-1133">Transmembrane helix</keyword>
<proteinExistence type="predicted"/>